<feature type="active site" evidence="5 6">
    <location>
        <position position="194"/>
    </location>
</feature>
<dbReference type="CDD" id="cd16432">
    <property type="entry name" value="CheB_Rec"/>
    <property type="match status" value="1"/>
</dbReference>
<dbReference type="PROSITE" id="PS50122">
    <property type="entry name" value="CHEB"/>
    <property type="match status" value="1"/>
</dbReference>
<comment type="caution">
    <text evidence="10">The sequence shown here is derived from an EMBL/GenBank/DDBJ whole genome shotgun (WGS) entry which is preliminary data.</text>
</comment>
<comment type="subcellular location">
    <subcellularLocation>
        <location evidence="5">Cytoplasm</location>
    </subcellularLocation>
</comment>
<proteinExistence type="inferred from homology"/>
<feature type="domain" description="CheB-type methylesterase" evidence="9">
    <location>
        <begin position="155"/>
        <end position="339"/>
    </location>
</feature>
<accession>A0ABV4XDX3</accession>
<dbReference type="Pfam" id="PF00072">
    <property type="entry name" value="Response_reg"/>
    <property type="match status" value="1"/>
</dbReference>
<dbReference type="PROSITE" id="PS50110">
    <property type="entry name" value="RESPONSE_REGULATORY"/>
    <property type="match status" value="1"/>
</dbReference>
<dbReference type="EMBL" id="JBHFNQ010000206">
    <property type="protein sequence ID" value="MFB2880557.1"/>
    <property type="molecule type" value="Genomic_DNA"/>
</dbReference>
<dbReference type="Gene3D" id="3.40.50.2300">
    <property type="match status" value="1"/>
</dbReference>
<name>A0ABV4XDX3_9CYAN</name>
<dbReference type="NCBIfam" id="NF001965">
    <property type="entry name" value="PRK00742.1"/>
    <property type="match status" value="1"/>
</dbReference>
<keyword evidence="1 5" id="KW-0963">Cytoplasm</keyword>
<dbReference type="Proteomes" id="UP001576774">
    <property type="component" value="Unassembled WGS sequence"/>
</dbReference>
<dbReference type="InterPro" id="IPR035909">
    <property type="entry name" value="CheB_C"/>
</dbReference>
<feature type="active site" evidence="5 6">
    <location>
        <position position="287"/>
    </location>
</feature>
<dbReference type="SUPFAM" id="SSF52738">
    <property type="entry name" value="Methylesterase CheB, C-terminal domain"/>
    <property type="match status" value="1"/>
</dbReference>
<dbReference type="InterPro" id="IPR000673">
    <property type="entry name" value="Sig_transdc_resp-reg_Me-estase"/>
</dbReference>
<comment type="catalytic activity">
    <reaction evidence="4 5">
        <text>[protein]-L-glutamate 5-O-methyl ester + H2O = L-glutamyl-[protein] + methanol + H(+)</text>
        <dbReference type="Rhea" id="RHEA:23236"/>
        <dbReference type="Rhea" id="RHEA-COMP:10208"/>
        <dbReference type="Rhea" id="RHEA-COMP:10311"/>
        <dbReference type="ChEBI" id="CHEBI:15377"/>
        <dbReference type="ChEBI" id="CHEBI:15378"/>
        <dbReference type="ChEBI" id="CHEBI:17790"/>
        <dbReference type="ChEBI" id="CHEBI:29973"/>
        <dbReference type="ChEBI" id="CHEBI:82795"/>
        <dbReference type="EC" id="3.1.1.61"/>
    </reaction>
</comment>
<keyword evidence="3 5" id="KW-0378">Hydrolase</keyword>
<evidence type="ECO:0000313" key="11">
    <source>
        <dbReference type="Proteomes" id="UP001576774"/>
    </source>
</evidence>
<dbReference type="PANTHER" id="PTHR42872:SF6">
    <property type="entry name" value="PROTEIN-GLUTAMATE METHYLESTERASE_PROTEIN-GLUTAMINE GLUTAMINASE"/>
    <property type="match status" value="1"/>
</dbReference>
<comment type="function">
    <text evidence="5">Involved in chemotaxis. Part of a chemotaxis signal transduction system that modulates chemotaxis in response to various stimuli. Catalyzes the demethylation of specific methylglutamate residues introduced into the chemoreceptors (methyl-accepting chemotaxis proteins or MCP) by CheR. Also mediates the irreversible deamidation of specific glutamine residues to glutamic acid.</text>
</comment>
<feature type="active site" evidence="5 6">
    <location>
        <position position="167"/>
    </location>
</feature>
<protein>
    <recommendedName>
        <fullName evidence="5">Protein-glutamate methylesterase/protein-glutamine glutaminase</fullName>
        <ecNumber evidence="5">3.1.1.61</ecNumber>
        <ecNumber evidence="5">3.5.1.44</ecNumber>
    </recommendedName>
</protein>
<keyword evidence="5 7" id="KW-0597">Phosphoprotein</keyword>
<evidence type="ECO:0000256" key="5">
    <source>
        <dbReference type="HAMAP-Rule" id="MF_00099"/>
    </source>
</evidence>
<dbReference type="PIRSF" id="PIRSF000876">
    <property type="entry name" value="RR_chemtxs_CheB"/>
    <property type="match status" value="1"/>
</dbReference>
<dbReference type="PANTHER" id="PTHR42872">
    <property type="entry name" value="PROTEIN-GLUTAMATE METHYLESTERASE/PROTEIN-GLUTAMINE GLUTAMINASE"/>
    <property type="match status" value="1"/>
</dbReference>
<organism evidence="10 11">
    <name type="scientific">Floridaenema aerugineum BLCC-F46</name>
    <dbReference type="NCBI Taxonomy" id="3153654"/>
    <lineage>
        <taxon>Bacteria</taxon>
        <taxon>Bacillati</taxon>
        <taxon>Cyanobacteriota</taxon>
        <taxon>Cyanophyceae</taxon>
        <taxon>Oscillatoriophycideae</taxon>
        <taxon>Aerosakkonematales</taxon>
        <taxon>Aerosakkonemataceae</taxon>
        <taxon>Floridanema</taxon>
        <taxon>Floridanema aerugineum</taxon>
    </lineage>
</organism>
<evidence type="ECO:0000313" key="10">
    <source>
        <dbReference type="EMBL" id="MFB2880557.1"/>
    </source>
</evidence>
<evidence type="ECO:0000259" key="8">
    <source>
        <dbReference type="PROSITE" id="PS50110"/>
    </source>
</evidence>
<keyword evidence="2 5" id="KW-0145">Chemotaxis</keyword>
<feature type="domain" description="Response regulatory" evidence="8">
    <location>
        <begin position="2"/>
        <end position="119"/>
    </location>
</feature>
<dbReference type="InterPro" id="IPR001789">
    <property type="entry name" value="Sig_transdc_resp-reg_receiver"/>
</dbReference>
<evidence type="ECO:0000256" key="7">
    <source>
        <dbReference type="PROSITE-ProRule" id="PRU00169"/>
    </source>
</evidence>
<dbReference type="HAMAP" id="MF_00099">
    <property type="entry name" value="CheB_chemtxs"/>
    <property type="match status" value="1"/>
</dbReference>
<comment type="domain">
    <text evidence="5">Contains a C-terminal catalytic domain, and an N-terminal region which modulates catalytic activity.</text>
</comment>
<evidence type="ECO:0000256" key="3">
    <source>
        <dbReference type="ARBA" id="ARBA00022801"/>
    </source>
</evidence>
<dbReference type="NCBIfam" id="NF009206">
    <property type="entry name" value="PRK12555.1"/>
    <property type="match status" value="1"/>
</dbReference>
<gene>
    <name evidence="5" type="primary">cheB</name>
    <name evidence="10" type="ORF">ACE1CC_27225</name>
</gene>
<comment type="similarity">
    <text evidence="5">Belongs to the CheB family.</text>
</comment>
<dbReference type="SMART" id="SM00448">
    <property type="entry name" value="REC"/>
    <property type="match status" value="1"/>
</dbReference>
<evidence type="ECO:0000256" key="1">
    <source>
        <dbReference type="ARBA" id="ARBA00022490"/>
    </source>
</evidence>
<dbReference type="Gene3D" id="3.40.50.180">
    <property type="entry name" value="Methylesterase CheB, C-terminal domain"/>
    <property type="match status" value="1"/>
</dbReference>
<evidence type="ECO:0000256" key="6">
    <source>
        <dbReference type="PROSITE-ProRule" id="PRU00050"/>
    </source>
</evidence>
<dbReference type="Pfam" id="PF01339">
    <property type="entry name" value="CheB_methylest"/>
    <property type="match status" value="1"/>
</dbReference>
<reference evidence="10 11" key="1">
    <citation type="submission" date="2024-09" db="EMBL/GenBank/DDBJ databases">
        <title>Floridaenema gen nov. (Aerosakkonemataceae, Aerosakkonematales ord. nov., Cyanobacteria) from benthic tropical and subtropical fresh waters, with the description of four new species.</title>
        <authorList>
            <person name="Moretto J.A."/>
            <person name="Berthold D.E."/>
            <person name="Lefler F.W."/>
            <person name="Huang I.-S."/>
            <person name="Laughinghouse H. IV."/>
        </authorList>
    </citation>
    <scope>NUCLEOTIDE SEQUENCE [LARGE SCALE GENOMIC DNA]</scope>
    <source>
        <strain evidence="10 11">BLCC-F46</strain>
    </source>
</reference>
<evidence type="ECO:0000259" key="9">
    <source>
        <dbReference type="PROSITE" id="PS50122"/>
    </source>
</evidence>
<sequence length="348" mass="37793">MKIAIVNDLAIAQTALHKVVQTVPNYKIIWTAQNGAEAVQKCAQNKPDIILMDLLMPVMNGVEATRQIMKNSPCFILIVTSDKDRNLSQVYQAMEYGAIDVVNTPVYSPTGDDKTAKDLLIKITRVSKLMKVSSTFSKESKESSNLSPVVTRNKFSSTTPLVAIGSSTGGPKALAKILSQLPANFDAAVSIVQHVDAQFSEGFVDWLKQQCALPVRIANSGDCLEKGTVLVAGTNDHLYVQSNLTLGYTQDPISYPYRPSVDVFFKSLAQHWTRKGIGILLTGMGRDGAEGLSALRLQGWHTIAQDKESCVVYGMPKAAVELNAAVEVLSPDAIASTLLKNSFLTRNF</sequence>
<dbReference type="InterPro" id="IPR008248">
    <property type="entry name" value="CheB-like"/>
</dbReference>
<evidence type="ECO:0000256" key="2">
    <source>
        <dbReference type="ARBA" id="ARBA00022500"/>
    </source>
</evidence>
<feature type="modified residue" description="4-aspartylphosphate" evidence="5 7">
    <location>
        <position position="53"/>
    </location>
</feature>
<dbReference type="RefSeq" id="WP_413273569.1">
    <property type="nucleotide sequence ID" value="NZ_JBHFNQ010000206.1"/>
</dbReference>
<dbReference type="EC" id="3.5.1.44" evidence="5"/>
<comment type="catalytic activity">
    <reaction evidence="5">
        <text>L-glutaminyl-[protein] + H2O = L-glutamyl-[protein] + NH4(+)</text>
        <dbReference type="Rhea" id="RHEA:16441"/>
        <dbReference type="Rhea" id="RHEA-COMP:10207"/>
        <dbReference type="Rhea" id="RHEA-COMP:10208"/>
        <dbReference type="ChEBI" id="CHEBI:15377"/>
        <dbReference type="ChEBI" id="CHEBI:28938"/>
        <dbReference type="ChEBI" id="CHEBI:29973"/>
        <dbReference type="ChEBI" id="CHEBI:30011"/>
        <dbReference type="EC" id="3.5.1.44"/>
    </reaction>
</comment>
<dbReference type="CDD" id="cd17541">
    <property type="entry name" value="REC_CheB-like"/>
    <property type="match status" value="1"/>
</dbReference>
<comment type="PTM">
    <text evidence="5">Phosphorylated by CheA. Phosphorylation of the N-terminal regulatory domain activates the methylesterase activity.</text>
</comment>
<evidence type="ECO:0000256" key="4">
    <source>
        <dbReference type="ARBA" id="ARBA00048267"/>
    </source>
</evidence>
<dbReference type="SUPFAM" id="SSF52172">
    <property type="entry name" value="CheY-like"/>
    <property type="match status" value="1"/>
</dbReference>
<dbReference type="InterPro" id="IPR011006">
    <property type="entry name" value="CheY-like_superfamily"/>
</dbReference>
<keyword evidence="11" id="KW-1185">Reference proteome</keyword>
<dbReference type="EC" id="3.1.1.61" evidence="5"/>